<sequence>MTQGLAETLATCLAAGIEVARVVVAKARGSTPREAGAAMLVTADQTDGTIGGGRLEWDAIAAARELLASSADRRVLDIPLGPAIGQCCGGHVTLTIERADAQILAAMTMDEAAERASRPQILIFGAGFVGRALATALSPLPVHVRLIDNRAAEFAGFDAPGVVQIATERVLKEVDAAPAGAAYLVMTHSHTLDALIASTVLERSDFRYLGIIGSRTKRKRFEAAFRQQGIATSDIARITCPIGSASVRDKRPAVIAALAAAELITIFATDATAQTNVSTVVAIDAGPTDHSPRRAGECAREAYGAEANQRRVPRGAGRHR</sequence>
<feature type="domain" description="XdhC Rossmann" evidence="3">
    <location>
        <begin position="121"/>
        <end position="263"/>
    </location>
</feature>
<feature type="domain" description="XdhC- CoxI" evidence="2">
    <location>
        <begin position="12"/>
        <end position="73"/>
    </location>
</feature>
<dbReference type="Proteomes" id="UP001315278">
    <property type="component" value="Unassembled WGS sequence"/>
</dbReference>
<feature type="compositionally biased region" description="Basic and acidic residues" evidence="1">
    <location>
        <begin position="290"/>
        <end position="300"/>
    </location>
</feature>
<dbReference type="EMBL" id="JAFCJH010000006">
    <property type="protein sequence ID" value="MBR0795300.1"/>
    <property type="molecule type" value="Genomic_DNA"/>
</dbReference>
<keyword evidence="5" id="KW-1185">Reference proteome</keyword>
<evidence type="ECO:0000259" key="3">
    <source>
        <dbReference type="Pfam" id="PF13478"/>
    </source>
</evidence>
<dbReference type="Gene3D" id="3.40.50.720">
    <property type="entry name" value="NAD(P)-binding Rossmann-like Domain"/>
    <property type="match status" value="1"/>
</dbReference>
<dbReference type="PANTHER" id="PTHR30388:SF6">
    <property type="entry name" value="XANTHINE DEHYDROGENASE SUBUNIT A-RELATED"/>
    <property type="match status" value="1"/>
</dbReference>
<feature type="region of interest" description="Disordered" evidence="1">
    <location>
        <begin position="286"/>
        <end position="320"/>
    </location>
</feature>
<dbReference type="RefSeq" id="WP_212492227.1">
    <property type="nucleotide sequence ID" value="NZ_JAFCJH010000006.1"/>
</dbReference>
<organism evidence="4 5">
    <name type="scientific">Bradyrhizobium jicamae</name>
    <dbReference type="NCBI Taxonomy" id="280332"/>
    <lineage>
        <taxon>Bacteria</taxon>
        <taxon>Pseudomonadati</taxon>
        <taxon>Pseudomonadota</taxon>
        <taxon>Alphaproteobacteria</taxon>
        <taxon>Hyphomicrobiales</taxon>
        <taxon>Nitrobacteraceae</taxon>
        <taxon>Bradyrhizobium</taxon>
    </lineage>
</organism>
<dbReference type="Pfam" id="PF13478">
    <property type="entry name" value="XdhC_C"/>
    <property type="match status" value="1"/>
</dbReference>
<feature type="compositionally biased region" description="Basic residues" evidence="1">
    <location>
        <begin position="311"/>
        <end position="320"/>
    </location>
</feature>
<dbReference type="Pfam" id="PF02625">
    <property type="entry name" value="XdhC_CoxI"/>
    <property type="match status" value="1"/>
</dbReference>
<name>A0ABS5FEV1_9BRAD</name>
<accession>A0ABS5FEV1</accession>
<dbReference type="PANTHER" id="PTHR30388">
    <property type="entry name" value="ALDEHYDE OXIDOREDUCTASE MOLYBDENUM COFACTOR ASSEMBLY PROTEIN"/>
    <property type="match status" value="1"/>
</dbReference>
<protein>
    <submittedName>
        <fullName evidence="4">Xanthine dehydrogenase accessory protein XdhC</fullName>
    </submittedName>
</protein>
<evidence type="ECO:0000256" key="1">
    <source>
        <dbReference type="SAM" id="MobiDB-lite"/>
    </source>
</evidence>
<evidence type="ECO:0000259" key="2">
    <source>
        <dbReference type="Pfam" id="PF02625"/>
    </source>
</evidence>
<proteinExistence type="predicted"/>
<dbReference type="NCBIfam" id="TIGR02964">
    <property type="entry name" value="xanthine_xdhC"/>
    <property type="match status" value="1"/>
</dbReference>
<gene>
    <name evidence="4" type="primary">xdhC</name>
    <name evidence="4" type="ORF">JQ615_07865</name>
</gene>
<dbReference type="InterPro" id="IPR003777">
    <property type="entry name" value="XdhC_CoxI"/>
</dbReference>
<evidence type="ECO:0000313" key="5">
    <source>
        <dbReference type="Proteomes" id="UP001315278"/>
    </source>
</evidence>
<dbReference type="InterPro" id="IPR014308">
    <property type="entry name" value="Xanthine_DH_XdhC"/>
</dbReference>
<dbReference type="InterPro" id="IPR052698">
    <property type="entry name" value="MoCofactor_Util/Proc"/>
</dbReference>
<reference evidence="5" key="1">
    <citation type="journal article" date="2021" name="ISME J.">
        <title>Evolutionary origin and ecological implication of a unique nif island in free-living Bradyrhizobium lineages.</title>
        <authorList>
            <person name="Tao J."/>
        </authorList>
    </citation>
    <scope>NUCLEOTIDE SEQUENCE [LARGE SCALE GENOMIC DNA]</scope>
    <source>
        <strain evidence="5">SZCCT0434</strain>
    </source>
</reference>
<dbReference type="InterPro" id="IPR027051">
    <property type="entry name" value="XdhC_Rossmann_dom"/>
</dbReference>
<evidence type="ECO:0000313" key="4">
    <source>
        <dbReference type="EMBL" id="MBR0795300.1"/>
    </source>
</evidence>
<comment type="caution">
    <text evidence="4">The sequence shown here is derived from an EMBL/GenBank/DDBJ whole genome shotgun (WGS) entry which is preliminary data.</text>
</comment>